<feature type="chain" id="PRO_5012022714" evidence="1">
    <location>
        <begin position="16"/>
        <end position="176"/>
    </location>
</feature>
<protein>
    <submittedName>
        <fullName evidence="2">Uncharacterized protein</fullName>
    </submittedName>
</protein>
<feature type="signal peptide" evidence="1">
    <location>
        <begin position="1"/>
        <end position="15"/>
    </location>
</feature>
<proteinExistence type="predicted"/>
<dbReference type="AlphaFoldDB" id="E9DXU1"/>
<keyword evidence="1" id="KW-0732">Signal</keyword>
<dbReference type="EMBL" id="GL698481">
    <property type="protein sequence ID" value="EFY91554.1"/>
    <property type="molecule type" value="Genomic_DNA"/>
</dbReference>
<evidence type="ECO:0000313" key="3">
    <source>
        <dbReference type="Proteomes" id="UP000002499"/>
    </source>
</evidence>
<dbReference type="eggNOG" id="ENOG502T51J">
    <property type="taxonomic scope" value="Eukaryota"/>
</dbReference>
<dbReference type="KEGG" id="maw:19246750"/>
<evidence type="ECO:0000313" key="2">
    <source>
        <dbReference type="EMBL" id="EFY91554.1"/>
    </source>
</evidence>
<accession>E9DXU1</accession>
<dbReference type="HOGENOM" id="CLU_1525518_0_0_1"/>
<organism evidence="3">
    <name type="scientific">Metarhizium acridum (strain CQMa 102)</name>
    <dbReference type="NCBI Taxonomy" id="655827"/>
    <lineage>
        <taxon>Eukaryota</taxon>
        <taxon>Fungi</taxon>
        <taxon>Dikarya</taxon>
        <taxon>Ascomycota</taxon>
        <taxon>Pezizomycotina</taxon>
        <taxon>Sordariomycetes</taxon>
        <taxon>Hypocreomycetidae</taxon>
        <taxon>Hypocreales</taxon>
        <taxon>Clavicipitaceae</taxon>
        <taxon>Metarhizium</taxon>
    </lineage>
</organism>
<keyword evidence="3" id="KW-1185">Reference proteome</keyword>
<dbReference type="Proteomes" id="UP000002499">
    <property type="component" value="Unassembled WGS sequence"/>
</dbReference>
<gene>
    <name evidence="2" type="ORF">MAC_02439</name>
</gene>
<name>E9DXU1_METAQ</name>
<dbReference type="InParanoid" id="E9DXU1"/>
<dbReference type="GeneID" id="19246750"/>
<reference evidence="2 3" key="1">
    <citation type="journal article" date="2011" name="PLoS Genet.">
        <title>Genome sequencing and comparative transcriptomics of the model entomopathogenic fungi Metarhizium anisopliae and M. acridum.</title>
        <authorList>
            <person name="Gao Q."/>
            <person name="Jin K."/>
            <person name="Ying S.H."/>
            <person name="Zhang Y."/>
            <person name="Xiao G."/>
            <person name="Shang Y."/>
            <person name="Duan Z."/>
            <person name="Hu X."/>
            <person name="Xie X.Q."/>
            <person name="Zhou G."/>
            <person name="Peng G."/>
            <person name="Luo Z."/>
            <person name="Huang W."/>
            <person name="Wang B."/>
            <person name="Fang W."/>
            <person name="Wang S."/>
            <person name="Zhong Y."/>
            <person name="Ma L.J."/>
            <person name="St Leger R.J."/>
            <person name="Zhao G.P."/>
            <person name="Pei Y."/>
            <person name="Feng M.G."/>
            <person name="Xia Y."/>
            <person name="Wang C."/>
        </authorList>
    </citation>
    <scope>NUCLEOTIDE SEQUENCE [LARGE SCALE GENOMIC DNA]</scope>
    <source>
        <strain evidence="2 3">CQMa 102</strain>
    </source>
</reference>
<dbReference type="OrthoDB" id="4934057at2759"/>
<sequence>MKFLNIVLAVSGALAIPRDQQSAEIAHSAEDVCGRAENINMDKCKTDTEECIRKSLAEQELAALPPATWIFFWANIKTCGLLKQIQQENMTVKNFVALHGSDASKIECQVEEGSVLHCDEWSPANPGPCLGEPNDCHPFSELPELCAKAGGCKTCESELVSRFGGTPGSIKCELEK</sequence>
<evidence type="ECO:0000256" key="1">
    <source>
        <dbReference type="SAM" id="SignalP"/>
    </source>
</evidence>